<evidence type="ECO:0000313" key="7">
    <source>
        <dbReference type="Proteomes" id="UP000015101"/>
    </source>
</evidence>
<dbReference type="PROSITE" id="PS50011">
    <property type="entry name" value="PROTEIN_KINASE_DOM"/>
    <property type="match status" value="1"/>
</dbReference>
<gene>
    <name evidence="6" type="primary">20205934</name>
    <name evidence="5" type="ORF">HELRODRAFT_176714</name>
</gene>
<dbReference type="EnsemblMetazoa" id="HelroT176714">
    <property type="protein sequence ID" value="HelroP176714"/>
    <property type="gene ID" value="HelroG176714"/>
</dbReference>
<feature type="domain" description="Protein kinase" evidence="4">
    <location>
        <begin position="846"/>
        <end position="1107"/>
    </location>
</feature>
<keyword evidence="7" id="KW-1185">Reference proteome</keyword>
<dbReference type="OMA" id="WKGHFQN"/>
<dbReference type="EMBL" id="KB097106">
    <property type="protein sequence ID" value="ESN99547.1"/>
    <property type="molecule type" value="Genomic_DNA"/>
</dbReference>
<dbReference type="Proteomes" id="UP000015101">
    <property type="component" value="Unassembled WGS sequence"/>
</dbReference>
<dbReference type="InParanoid" id="T1FAT5"/>
<dbReference type="Gene3D" id="1.10.510.10">
    <property type="entry name" value="Transferase(Phosphotransferase) domain 1"/>
    <property type="match status" value="1"/>
</dbReference>
<feature type="chain" id="PRO_5010980439" description="Protein kinase domain-containing protein" evidence="3">
    <location>
        <begin position="23"/>
        <end position="1142"/>
    </location>
</feature>
<reference evidence="5 7" key="2">
    <citation type="journal article" date="2013" name="Nature">
        <title>Insights into bilaterian evolution from three spiralian genomes.</title>
        <authorList>
            <person name="Simakov O."/>
            <person name="Marletaz F."/>
            <person name="Cho S.J."/>
            <person name="Edsinger-Gonzales E."/>
            <person name="Havlak P."/>
            <person name="Hellsten U."/>
            <person name="Kuo D.H."/>
            <person name="Larsson T."/>
            <person name="Lv J."/>
            <person name="Arendt D."/>
            <person name="Savage R."/>
            <person name="Osoegawa K."/>
            <person name="de Jong P."/>
            <person name="Grimwood J."/>
            <person name="Chapman J.A."/>
            <person name="Shapiro H."/>
            <person name="Aerts A."/>
            <person name="Otillar R.P."/>
            <person name="Terry A.Y."/>
            <person name="Boore J.L."/>
            <person name="Grigoriev I.V."/>
            <person name="Lindberg D.R."/>
            <person name="Seaver E.C."/>
            <person name="Weisblat D.A."/>
            <person name="Putnam N.H."/>
            <person name="Rokhsar D.S."/>
        </authorList>
    </citation>
    <scope>NUCLEOTIDE SEQUENCE</scope>
</reference>
<dbReference type="RefSeq" id="XP_009022316.1">
    <property type="nucleotide sequence ID" value="XM_009024068.1"/>
</dbReference>
<evidence type="ECO:0000256" key="2">
    <source>
        <dbReference type="SAM" id="Phobius"/>
    </source>
</evidence>
<dbReference type="InterPro" id="IPR000719">
    <property type="entry name" value="Prot_kinase_dom"/>
</dbReference>
<keyword evidence="2" id="KW-0812">Transmembrane</keyword>
<evidence type="ECO:0000313" key="5">
    <source>
        <dbReference type="EMBL" id="ESN99547.1"/>
    </source>
</evidence>
<dbReference type="GO" id="GO:0005524">
    <property type="term" value="F:ATP binding"/>
    <property type="evidence" value="ECO:0007669"/>
    <property type="project" value="InterPro"/>
</dbReference>
<protein>
    <recommendedName>
        <fullName evidence="4">Protein kinase domain-containing protein</fullName>
    </recommendedName>
</protein>
<feature type="signal peptide" evidence="3">
    <location>
        <begin position="1"/>
        <end position="22"/>
    </location>
</feature>
<sequence length="1142" mass="127131">MKLVALLNVLLVGTLVVPTVKSDHVRITTDSRLVSRRDCSTSSSRSCSGWWIFKSCSTSYYLSCVVNYFTENYEVRTCEDGWTGLPNCNTPVCLNCKEGQTCINPGVCDCLKTGSTCTNVACSETISCYPGTCIDLVCKCPTLFSGSDCQQSSESAIVKSCEITFKSTDRIIGKTYCAPSNVQPETLWINSAGLDFLQLSSEVEFKSNFPFPNVAYVQQPIQYGIAEAGFQIKENSILQTCPLFNNENPQKSGLCLLDVKISTLGLSTRHGNGFNITSYARVGGNKIGSKASNAFGSTFSKQYFTGGQTSRSSSVKFDNNAPTHCLNNAAADCPTFPIYLKEDIISDPTIQAEVQRWEDADSGVSRYHIDVYKLQPGGASNELENVVSPVWSNDLQAGNNVFSFNLNNAGVYSIELTVFDQANNSAKARNIFIFTNSGNLKVDETKPITIEEIVNNDKNSKTWWVTNANALKPKYFTLLWKDYFISNSKFNDEWNLPVKPLKSGIDDLGSFKKCYGQRNISRFNGLQNGITNYEVAYYVDNFNAGAALNFADSRSYDSTVNRLRLNYTEDIRDGGTLAIQLSCMDVVGAKVTEHLFVRVDTSPPEVYNYTFLVNYPNIYTSSVSFLIKEQDSGLKLINFSLYDGINQNPFKSGSVEPKLRDPPNKNKKIKREVLEGECTESDSTCYCSTLGKCYNYFQTVEIDHCWLDRIKIEQLEMRISAINNAGVSSSEKIAKLNGVTELSCRPGVLILFAILVVIIIFLVRIYMLKKPMPKIMNQAVASMRIMANKSRTADPVSTQNELYSTSLEVTPPSYEQPDQYFDAKDGYIYTDRGMNNALINLSKESLNMKEVISRGKLMVINRASINDDRLKIGSVAVKSLKNGANSKEKDFMNTKVKFFSNLKTHENIVKFIATVQGPYGAMIVMEYCEMPLTKWLEHLEHVTPEVSDEIITFALNISKGVEHLHKCKIVHKRLSVKNVLLTKEFNQYVAKLIGFGPVFDEKASVPVKWLAPETLQTINCSSPTYSNKSDAWSYAITLWEIYTRGSSPYPNTSSHDAMDAIIAGLKMDKPDDCPLIIYEDVMKKCWSTNPTDRPAFSEIVSKVTDYRQGGSLSPPGYYDTGEMKQGCGSGNSGRSSVKVLLD</sequence>
<proteinExistence type="predicted"/>
<dbReference type="SUPFAM" id="SSF56112">
    <property type="entry name" value="Protein kinase-like (PK-like)"/>
    <property type="match status" value="1"/>
</dbReference>
<dbReference type="KEGG" id="hro:HELRODRAFT_176714"/>
<dbReference type="AlphaFoldDB" id="T1FAT5"/>
<feature type="transmembrane region" description="Helical" evidence="2">
    <location>
        <begin position="747"/>
        <end position="767"/>
    </location>
</feature>
<dbReference type="InterPro" id="IPR050122">
    <property type="entry name" value="RTK"/>
</dbReference>
<dbReference type="eggNOG" id="KOG0197">
    <property type="taxonomic scope" value="Eukaryota"/>
</dbReference>
<accession>T1FAT5</accession>
<dbReference type="PANTHER" id="PTHR24416:SF611">
    <property type="entry name" value="TYROSINE-PROTEIN KINASE TRANSMEMBRANE RECEPTOR ROR"/>
    <property type="match status" value="1"/>
</dbReference>
<evidence type="ECO:0000256" key="3">
    <source>
        <dbReference type="SAM" id="SignalP"/>
    </source>
</evidence>
<dbReference type="CTD" id="20205934"/>
<dbReference type="Pfam" id="PF07714">
    <property type="entry name" value="PK_Tyr_Ser-Thr"/>
    <property type="match status" value="1"/>
</dbReference>
<dbReference type="OrthoDB" id="6138886at2759"/>
<reference evidence="6" key="3">
    <citation type="submission" date="2015-06" db="UniProtKB">
        <authorList>
            <consortium name="EnsemblMetazoa"/>
        </authorList>
    </citation>
    <scope>IDENTIFICATION</scope>
</reference>
<dbReference type="InterPro" id="IPR011009">
    <property type="entry name" value="Kinase-like_dom_sf"/>
</dbReference>
<keyword evidence="3" id="KW-0732">Signal</keyword>
<dbReference type="GeneID" id="20205934"/>
<reference evidence="7" key="1">
    <citation type="submission" date="2012-12" db="EMBL/GenBank/DDBJ databases">
        <authorList>
            <person name="Hellsten U."/>
            <person name="Grimwood J."/>
            <person name="Chapman J.A."/>
            <person name="Shapiro H."/>
            <person name="Aerts A."/>
            <person name="Otillar R.P."/>
            <person name="Terry A.Y."/>
            <person name="Boore J.L."/>
            <person name="Simakov O."/>
            <person name="Marletaz F."/>
            <person name="Cho S.-J."/>
            <person name="Edsinger-Gonzales E."/>
            <person name="Havlak P."/>
            <person name="Kuo D.-H."/>
            <person name="Larsson T."/>
            <person name="Lv J."/>
            <person name="Arendt D."/>
            <person name="Savage R."/>
            <person name="Osoegawa K."/>
            <person name="de Jong P."/>
            <person name="Lindberg D.R."/>
            <person name="Seaver E.C."/>
            <person name="Weisblat D.A."/>
            <person name="Putnam N.H."/>
            <person name="Grigoriev I.V."/>
            <person name="Rokhsar D.S."/>
        </authorList>
    </citation>
    <scope>NUCLEOTIDE SEQUENCE</scope>
</reference>
<dbReference type="Gene3D" id="2.10.25.10">
    <property type="entry name" value="Laminin"/>
    <property type="match status" value="1"/>
</dbReference>
<keyword evidence="2" id="KW-1133">Transmembrane helix</keyword>
<name>T1FAT5_HELRO</name>
<evidence type="ECO:0000313" key="6">
    <source>
        <dbReference type="EnsemblMetazoa" id="HelroP176714"/>
    </source>
</evidence>
<feature type="region of interest" description="Disordered" evidence="1">
    <location>
        <begin position="1111"/>
        <end position="1142"/>
    </location>
</feature>
<dbReference type="HOGENOM" id="CLU_277610_0_0_1"/>
<dbReference type="PRINTS" id="PR00109">
    <property type="entry name" value="TYRKINASE"/>
</dbReference>
<dbReference type="EMBL" id="AMQM01005806">
    <property type="status" value="NOT_ANNOTATED_CDS"/>
    <property type="molecule type" value="Genomic_DNA"/>
</dbReference>
<dbReference type="InterPro" id="IPR001245">
    <property type="entry name" value="Ser-Thr/Tyr_kinase_cat_dom"/>
</dbReference>
<evidence type="ECO:0000259" key="4">
    <source>
        <dbReference type="PROSITE" id="PS50011"/>
    </source>
</evidence>
<dbReference type="PANTHER" id="PTHR24416">
    <property type="entry name" value="TYROSINE-PROTEIN KINASE RECEPTOR"/>
    <property type="match status" value="1"/>
</dbReference>
<organism evidence="6 7">
    <name type="scientific">Helobdella robusta</name>
    <name type="common">Californian leech</name>
    <dbReference type="NCBI Taxonomy" id="6412"/>
    <lineage>
        <taxon>Eukaryota</taxon>
        <taxon>Metazoa</taxon>
        <taxon>Spiralia</taxon>
        <taxon>Lophotrochozoa</taxon>
        <taxon>Annelida</taxon>
        <taxon>Clitellata</taxon>
        <taxon>Hirudinea</taxon>
        <taxon>Rhynchobdellida</taxon>
        <taxon>Glossiphoniidae</taxon>
        <taxon>Helobdella</taxon>
    </lineage>
</organism>
<dbReference type="GO" id="GO:0005886">
    <property type="term" value="C:plasma membrane"/>
    <property type="evidence" value="ECO:0000318"/>
    <property type="project" value="GO_Central"/>
</dbReference>
<dbReference type="STRING" id="6412.T1FAT5"/>
<evidence type="ECO:0000256" key="1">
    <source>
        <dbReference type="SAM" id="MobiDB-lite"/>
    </source>
</evidence>
<keyword evidence="2" id="KW-0472">Membrane</keyword>
<dbReference type="GO" id="GO:0004672">
    <property type="term" value="F:protein kinase activity"/>
    <property type="evidence" value="ECO:0007669"/>
    <property type="project" value="InterPro"/>
</dbReference>